<feature type="compositionally biased region" description="Low complexity" evidence="6">
    <location>
        <begin position="407"/>
        <end position="423"/>
    </location>
</feature>
<dbReference type="GO" id="GO:0000160">
    <property type="term" value="P:phosphorelay signal transduction system"/>
    <property type="evidence" value="ECO:0007669"/>
    <property type="project" value="TreeGrafter"/>
</dbReference>
<dbReference type="InterPro" id="IPR050428">
    <property type="entry name" value="TCS_sensor_his_kinase"/>
</dbReference>
<keyword evidence="5 8" id="KW-0418">Kinase</keyword>
<evidence type="ECO:0000313" key="8">
    <source>
        <dbReference type="EMBL" id="SFS67464.1"/>
    </source>
</evidence>
<comment type="catalytic activity">
    <reaction evidence="1">
        <text>ATP + protein L-histidine = ADP + protein N-phospho-L-histidine.</text>
        <dbReference type="EC" id="2.7.13.3"/>
    </reaction>
</comment>
<reference evidence="9" key="1">
    <citation type="submission" date="2016-10" db="EMBL/GenBank/DDBJ databases">
        <authorList>
            <person name="Varghese N."/>
            <person name="Submissions S."/>
        </authorList>
    </citation>
    <scope>NUCLEOTIDE SEQUENCE [LARGE SCALE GENOMIC DNA]</scope>
    <source>
        <strain evidence="9">CGMCC 4.7047</strain>
    </source>
</reference>
<evidence type="ECO:0000256" key="3">
    <source>
        <dbReference type="ARBA" id="ARBA00022553"/>
    </source>
</evidence>
<feature type="region of interest" description="Disordered" evidence="6">
    <location>
        <begin position="404"/>
        <end position="445"/>
    </location>
</feature>
<dbReference type="InterPro" id="IPR003594">
    <property type="entry name" value="HATPase_dom"/>
</dbReference>
<dbReference type="AlphaFoldDB" id="A0A1I6RS10"/>
<evidence type="ECO:0000256" key="5">
    <source>
        <dbReference type="ARBA" id="ARBA00022777"/>
    </source>
</evidence>
<evidence type="ECO:0000259" key="7">
    <source>
        <dbReference type="Pfam" id="PF02518"/>
    </source>
</evidence>
<dbReference type="PANTHER" id="PTHR45436:SF5">
    <property type="entry name" value="SENSOR HISTIDINE KINASE TRCS"/>
    <property type="match status" value="1"/>
</dbReference>
<dbReference type="Gene3D" id="3.30.565.10">
    <property type="entry name" value="Histidine kinase-like ATPase, C-terminal domain"/>
    <property type="match status" value="1"/>
</dbReference>
<feature type="domain" description="Histidine kinase/HSP90-like ATPase" evidence="7">
    <location>
        <begin position="239"/>
        <end position="346"/>
    </location>
</feature>
<dbReference type="EC" id="2.7.13.3" evidence="2"/>
<evidence type="ECO:0000256" key="6">
    <source>
        <dbReference type="SAM" id="MobiDB-lite"/>
    </source>
</evidence>
<feature type="compositionally biased region" description="Basic and acidic residues" evidence="6">
    <location>
        <begin position="434"/>
        <end position="445"/>
    </location>
</feature>
<sequence>MPPALTAVGAVAALLLVGGEQRAAVAWCAVVAMILVAALSAEAARRGLALAALKEQLATERAARRKEAHHLAWKIFPVVLDKVQDGASPSEVTPRDHSELSSDPEIGASYYTALFKSGVAVQEREHAKDSANRAIVNISCRIQSEIHRLQDDINKMQYRHGGPEILGDLMHLEHGINVTGRFATSLAVLGGGAPMRRWQRPISLYDVMRAGSAPIQEYLRVEQHHVAEIAVVGPAAESVILVLAELLDNACRYSPPSTSVVMNTEEVAAGVEISIEDKGMGLTEESRKHAEFLMKQAADGLDLSDLGETARVGLRVASILSNRFGLRLTLRPSTGNGVRAVVFVPQELLTQLPEPKYPIPGMRPKPHPVMAPGLARPVDEDEEIAYERNENGLPQRHRNRAFDNPRRAAAAQAARQPQPGRGAAPPPAGDAGESADRAGGKTARRVESGLWVSDFFAGLAAADGGHPSGTDHSSADQPTGNDLRK</sequence>
<feature type="compositionally biased region" description="Polar residues" evidence="6">
    <location>
        <begin position="470"/>
        <end position="485"/>
    </location>
</feature>
<dbReference type="GO" id="GO:0005886">
    <property type="term" value="C:plasma membrane"/>
    <property type="evidence" value="ECO:0007669"/>
    <property type="project" value="TreeGrafter"/>
</dbReference>
<dbReference type="PANTHER" id="PTHR45436">
    <property type="entry name" value="SENSOR HISTIDINE KINASE YKOH"/>
    <property type="match status" value="1"/>
</dbReference>
<evidence type="ECO:0000256" key="2">
    <source>
        <dbReference type="ARBA" id="ARBA00012438"/>
    </source>
</evidence>
<dbReference type="SUPFAM" id="SSF55874">
    <property type="entry name" value="ATPase domain of HSP90 chaperone/DNA topoisomerase II/histidine kinase"/>
    <property type="match status" value="1"/>
</dbReference>
<feature type="region of interest" description="Disordered" evidence="6">
    <location>
        <begin position="460"/>
        <end position="485"/>
    </location>
</feature>
<dbReference type="InterPro" id="IPR036890">
    <property type="entry name" value="HATPase_C_sf"/>
</dbReference>
<dbReference type="GO" id="GO:0004673">
    <property type="term" value="F:protein histidine kinase activity"/>
    <property type="evidence" value="ECO:0007669"/>
    <property type="project" value="UniProtKB-EC"/>
</dbReference>
<keyword evidence="9" id="KW-1185">Reference proteome</keyword>
<evidence type="ECO:0000313" key="9">
    <source>
        <dbReference type="Proteomes" id="UP000198873"/>
    </source>
</evidence>
<name>A0A1I6RS10_9ACTN</name>
<evidence type="ECO:0000256" key="1">
    <source>
        <dbReference type="ARBA" id="ARBA00000085"/>
    </source>
</evidence>
<proteinExistence type="predicted"/>
<keyword evidence="4" id="KW-0808">Transferase</keyword>
<dbReference type="RefSeq" id="WP_019432970.1">
    <property type="nucleotide sequence ID" value="NZ_CP054938.1"/>
</dbReference>
<organism evidence="8 9">
    <name type="scientific">Streptomyces harbinensis</name>
    <dbReference type="NCBI Taxonomy" id="1176198"/>
    <lineage>
        <taxon>Bacteria</taxon>
        <taxon>Bacillati</taxon>
        <taxon>Actinomycetota</taxon>
        <taxon>Actinomycetes</taxon>
        <taxon>Kitasatosporales</taxon>
        <taxon>Streptomycetaceae</taxon>
        <taxon>Streptomyces</taxon>
    </lineage>
</organism>
<dbReference type="STRING" id="1176198.SAMN05444716_103329"/>
<protein>
    <recommendedName>
        <fullName evidence="2">histidine kinase</fullName>
        <ecNumber evidence="2">2.7.13.3</ecNumber>
    </recommendedName>
</protein>
<gene>
    <name evidence="8" type="ORF">SAMN05444716_103329</name>
</gene>
<accession>A0A1I6RS10</accession>
<evidence type="ECO:0000256" key="4">
    <source>
        <dbReference type="ARBA" id="ARBA00022679"/>
    </source>
</evidence>
<dbReference type="Pfam" id="PF02518">
    <property type="entry name" value="HATPase_c"/>
    <property type="match status" value="1"/>
</dbReference>
<dbReference type="Proteomes" id="UP000198873">
    <property type="component" value="Unassembled WGS sequence"/>
</dbReference>
<dbReference type="EMBL" id="FPAB01000003">
    <property type="protein sequence ID" value="SFS67464.1"/>
    <property type="molecule type" value="Genomic_DNA"/>
</dbReference>
<keyword evidence="3" id="KW-0597">Phosphoprotein</keyword>